<dbReference type="EMBL" id="JBGMDY010000008">
    <property type="protein sequence ID" value="KAL2325720.1"/>
    <property type="molecule type" value="Genomic_DNA"/>
</dbReference>
<gene>
    <name evidence="2" type="ORF">Fmac_024778</name>
</gene>
<reference evidence="2 3" key="1">
    <citation type="submission" date="2024-08" db="EMBL/GenBank/DDBJ databases">
        <title>Insights into the chromosomal genome structure of Flemingia macrophylla.</title>
        <authorList>
            <person name="Ding Y."/>
            <person name="Zhao Y."/>
            <person name="Bi W."/>
            <person name="Wu M."/>
            <person name="Zhao G."/>
            <person name="Gong Y."/>
            <person name="Li W."/>
            <person name="Zhang P."/>
        </authorList>
    </citation>
    <scope>NUCLEOTIDE SEQUENCE [LARGE SCALE GENOMIC DNA]</scope>
    <source>
        <strain evidence="2">DYQJB</strain>
        <tissue evidence="2">Leaf</tissue>
    </source>
</reference>
<feature type="region of interest" description="Disordered" evidence="1">
    <location>
        <begin position="1"/>
        <end position="28"/>
    </location>
</feature>
<organism evidence="2 3">
    <name type="scientific">Flemingia macrophylla</name>
    <dbReference type="NCBI Taxonomy" id="520843"/>
    <lineage>
        <taxon>Eukaryota</taxon>
        <taxon>Viridiplantae</taxon>
        <taxon>Streptophyta</taxon>
        <taxon>Embryophyta</taxon>
        <taxon>Tracheophyta</taxon>
        <taxon>Spermatophyta</taxon>
        <taxon>Magnoliopsida</taxon>
        <taxon>eudicotyledons</taxon>
        <taxon>Gunneridae</taxon>
        <taxon>Pentapetalae</taxon>
        <taxon>rosids</taxon>
        <taxon>fabids</taxon>
        <taxon>Fabales</taxon>
        <taxon>Fabaceae</taxon>
        <taxon>Papilionoideae</taxon>
        <taxon>50 kb inversion clade</taxon>
        <taxon>NPAAA clade</taxon>
        <taxon>indigoferoid/millettioid clade</taxon>
        <taxon>Phaseoleae</taxon>
        <taxon>Flemingia</taxon>
    </lineage>
</organism>
<evidence type="ECO:0000256" key="1">
    <source>
        <dbReference type="SAM" id="MobiDB-lite"/>
    </source>
</evidence>
<evidence type="ECO:0000313" key="2">
    <source>
        <dbReference type="EMBL" id="KAL2325720.1"/>
    </source>
</evidence>
<sequence>MSGDGESNSQSNTQPLAGSGTSSNSLHSKKTDIAWKHCTLNYTDIDDEEDD</sequence>
<proteinExistence type="predicted"/>
<name>A0ABD1LQD1_9FABA</name>
<dbReference type="Proteomes" id="UP001603857">
    <property type="component" value="Unassembled WGS sequence"/>
</dbReference>
<keyword evidence="3" id="KW-1185">Reference proteome</keyword>
<comment type="caution">
    <text evidence="2">The sequence shown here is derived from an EMBL/GenBank/DDBJ whole genome shotgun (WGS) entry which is preliminary data.</text>
</comment>
<feature type="compositionally biased region" description="Polar residues" evidence="1">
    <location>
        <begin position="1"/>
        <end position="26"/>
    </location>
</feature>
<protein>
    <submittedName>
        <fullName evidence="2">Uncharacterized protein</fullName>
    </submittedName>
</protein>
<accession>A0ABD1LQD1</accession>
<dbReference type="AlphaFoldDB" id="A0ABD1LQD1"/>
<evidence type="ECO:0000313" key="3">
    <source>
        <dbReference type="Proteomes" id="UP001603857"/>
    </source>
</evidence>